<dbReference type="AlphaFoldDB" id="A0A223EK00"/>
<dbReference type="GeneID" id="56474595"/>
<name>A0A223EK00_9BACI</name>
<dbReference type="Pfam" id="PF18593">
    <property type="entry name" value="CdiI_2"/>
    <property type="match status" value="1"/>
</dbReference>
<dbReference type="InterPro" id="IPR041129">
    <property type="entry name" value="CdiI_2"/>
</dbReference>
<feature type="domain" description="CdiI immunity protein" evidence="1">
    <location>
        <begin position="13"/>
        <end position="92"/>
    </location>
</feature>
<dbReference type="OrthoDB" id="2969818at2"/>
<dbReference type="EMBL" id="CP017704">
    <property type="protein sequence ID" value="ASS95576.1"/>
    <property type="molecule type" value="Genomic_DNA"/>
</dbReference>
<gene>
    <name evidence="2" type="ORF">BS1321_17680</name>
</gene>
<proteinExistence type="predicted"/>
<protein>
    <recommendedName>
        <fullName evidence="1">CdiI immunity protein domain-containing protein</fullName>
    </recommendedName>
</protein>
<sequence length="103" mass="11916">MLSSNKLEESVFQFLAGTFHQDIESPEDALEELLTEESKEFLESAIVFLTDFIGSEYSDIEKNEYIQSCADGVYFPSLDLEPLQWLYQVIEQIKEAVKKNINR</sequence>
<dbReference type="RefSeq" id="WP_063235209.1">
    <property type="nucleotide sequence ID" value="NZ_BCVO01000022.1"/>
</dbReference>
<organism evidence="2 3">
    <name type="scientific">Peribacillus simplex NBRC 15720 = DSM 1321</name>
    <dbReference type="NCBI Taxonomy" id="1349754"/>
    <lineage>
        <taxon>Bacteria</taxon>
        <taxon>Bacillati</taxon>
        <taxon>Bacillota</taxon>
        <taxon>Bacilli</taxon>
        <taxon>Bacillales</taxon>
        <taxon>Bacillaceae</taxon>
        <taxon>Peribacillus</taxon>
    </lineage>
</organism>
<reference evidence="2 3" key="1">
    <citation type="submission" date="2016-10" db="EMBL/GenBank/DDBJ databases">
        <title>The whole genome sequencing and assembly of Bacillus simplex DSM 1321 strain.</title>
        <authorList>
            <person name="Park M.-K."/>
            <person name="Lee Y.-J."/>
            <person name="Yi H."/>
            <person name="Bahn Y.-S."/>
            <person name="Kim J.F."/>
            <person name="Lee D.-W."/>
        </authorList>
    </citation>
    <scope>NUCLEOTIDE SEQUENCE [LARGE SCALE GENOMIC DNA]</scope>
    <source>
        <strain evidence="2 3">DSM 1321</strain>
    </source>
</reference>
<dbReference type="Proteomes" id="UP000214618">
    <property type="component" value="Chromosome"/>
</dbReference>
<evidence type="ECO:0000259" key="1">
    <source>
        <dbReference type="Pfam" id="PF18593"/>
    </source>
</evidence>
<evidence type="ECO:0000313" key="3">
    <source>
        <dbReference type="Proteomes" id="UP000214618"/>
    </source>
</evidence>
<accession>A0A223EK00</accession>
<evidence type="ECO:0000313" key="2">
    <source>
        <dbReference type="EMBL" id="ASS95576.1"/>
    </source>
</evidence>